<reference evidence="16" key="2">
    <citation type="submission" date="2025-08" db="UniProtKB">
        <authorList>
            <consortium name="Ensembl"/>
        </authorList>
    </citation>
    <scope>IDENTIFICATION</scope>
</reference>
<dbReference type="FunFam" id="2.60.40.60:FF:000123">
    <property type="entry name" value="Protocadherin beta 4"/>
    <property type="match status" value="1"/>
</dbReference>
<evidence type="ECO:0000313" key="17">
    <source>
        <dbReference type="Proteomes" id="UP000694680"/>
    </source>
</evidence>
<dbReference type="InterPro" id="IPR015919">
    <property type="entry name" value="Cadherin-like_sf"/>
</dbReference>
<dbReference type="Ensembl" id="ENSGWIT00000027149.1">
    <property type="protein sequence ID" value="ENSGWIP00000024822.1"/>
    <property type="gene ID" value="ENSGWIG00000013136.1"/>
</dbReference>
<dbReference type="GO" id="GO:0016342">
    <property type="term" value="C:catenin complex"/>
    <property type="evidence" value="ECO:0007669"/>
    <property type="project" value="TreeGrafter"/>
</dbReference>
<evidence type="ECO:0000256" key="6">
    <source>
        <dbReference type="ARBA" id="ARBA00022729"/>
    </source>
</evidence>
<dbReference type="FunFam" id="2.60.40.60:FF:000104">
    <property type="entry name" value="cadherin-23 isoform X1"/>
    <property type="match status" value="1"/>
</dbReference>
<dbReference type="AlphaFoldDB" id="A0A8C5EUI2"/>
<keyword evidence="12" id="KW-1015">Disulfide bond</keyword>
<evidence type="ECO:0000256" key="14">
    <source>
        <dbReference type="PROSITE-ProRule" id="PRU00043"/>
    </source>
</evidence>
<evidence type="ECO:0000256" key="12">
    <source>
        <dbReference type="ARBA" id="ARBA00023157"/>
    </source>
</evidence>
<evidence type="ECO:0000256" key="13">
    <source>
        <dbReference type="ARBA" id="ARBA00023180"/>
    </source>
</evidence>
<sequence>MQNGNNDDLFSISPNGSFEVSHSLDREKNSLYIITVTAVDSGNYTDRHRFFNINRDKLHIYGIVSFKGLPSLTGTLTFVRFQNSSDFPRLNVEIVHFSLSEDEPVGTLVAVISAASSRAEPISFYLASGNFEDVFLVEQTSGAVLLEKPLDYENRKDFPLLVEARDAGSPPFSSFAEVYLNISDVNDNAPQFTQGEYQCNVFENSPPSIFCDVLAVDADSDIYGMVVYRITEGNSEDIFSVDPENGLLSTTSSLDREHIAEFNLTIEAAELENPQNKDTTTVVVTVLDKNDNPPHFTQVFYIEVTEDIPPGHTVSQITTSDDDTGANTLTYSIVDENEDLPFYIDLTTGFITVVLPLDREEHDHYVFKVVVNDSAWSVSTDVTVTILDVNDNKPEFSHAFYNVVFPETRDEEVLVLQVIATDADVGKNAEILYLVEPSNVEFWVNSSTGEIYTKHRVILKVLAKNAGVITEMNTDEALVHINVINTNDAPIFSSTRYLANISEDSSIGTSVVKVSALDQDSFSDWSRFFFSIASGNTELSFTIDASSGVVSVNSRLDRELCSIYHLTITATDNGSPPATGTTDVIVTIVDVNDNAPMLISTLAEVKENQPQGTIAARLNASDPDSPPNQGPFTYKHIHCIQ</sequence>
<dbReference type="PANTHER" id="PTHR24027:SF438">
    <property type="entry name" value="CADHERIN 23"/>
    <property type="match status" value="1"/>
</dbReference>
<dbReference type="PROSITE" id="PS00232">
    <property type="entry name" value="CADHERIN_1"/>
    <property type="match status" value="4"/>
</dbReference>
<feature type="domain" description="Cadherin" evidence="15">
    <location>
        <begin position="193"/>
        <end position="296"/>
    </location>
</feature>
<dbReference type="SMART" id="SM00112">
    <property type="entry name" value="CA"/>
    <property type="match status" value="5"/>
</dbReference>
<dbReference type="GO" id="GO:0005509">
    <property type="term" value="F:calcium ion binding"/>
    <property type="evidence" value="ECO:0007669"/>
    <property type="project" value="UniProtKB-UniRule"/>
</dbReference>
<keyword evidence="3" id="KW-0245">EGF-like domain</keyword>
<dbReference type="GO" id="GO:0009653">
    <property type="term" value="P:anatomical structure morphogenesis"/>
    <property type="evidence" value="ECO:0007669"/>
    <property type="project" value="UniProtKB-ARBA"/>
</dbReference>
<keyword evidence="11" id="KW-0472">Membrane</keyword>
<evidence type="ECO:0000259" key="15">
    <source>
        <dbReference type="PROSITE" id="PS50268"/>
    </source>
</evidence>
<dbReference type="PROSITE" id="PS50268">
    <property type="entry name" value="CADHERIN_2"/>
    <property type="match status" value="6"/>
</dbReference>
<organism evidence="16 17">
    <name type="scientific">Gouania willdenowi</name>
    <name type="common">Blunt-snouted clingfish</name>
    <name type="synonym">Lepadogaster willdenowi</name>
    <dbReference type="NCBI Taxonomy" id="441366"/>
    <lineage>
        <taxon>Eukaryota</taxon>
        <taxon>Metazoa</taxon>
        <taxon>Chordata</taxon>
        <taxon>Craniata</taxon>
        <taxon>Vertebrata</taxon>
        <taxon>Euteleostomi</taxon>
        <taxon>Actinopterygii</taxon>
        <taxon>Neopterygii</taxon>
        <taxon>Teleostei</taxon>
        <taxon>Neoteleostei</taxon>
        <taxon>Acanthomorphata</taxon>
        <taxon>Ovalentaria</taxon>
        <taxon>Blenniimorphae</taxon>
        <taxon>Blenniiformes</taxon>
        <taxon>Gobiesocoidei</taxon>
        <taxon>Gobiesocidae</taxon>
        <taxon>Gobiesocinae</taxon>
        <taxon>Gouania</taxon>
    </lineage>
</organism>
<dbReference type="PANTHER" id="PTHR24027">
    <property type="entry name" value="CADHERIN-23"/>
    <property type="match status" value="1"/>
</dbReference>
<feature type="domain" description="Cadherin" evidence="15">
    <location>
        <begin position="493"/>
        <end position="598"/>
    </location>
</feature>
<keyword evidence="6" id="KW-0732">Signal</keyword>
<feature type="domain" description="Cadherin" evidence="15">
    <location>
        <begin position="397"/>
        <end position="492"/>
    </location>
</feature>
<evidence type="ECO:0000256" key="4">
    <source>
        <dbReference type="ARBA" id="ARBA00022692"/>
    </source>
</evidence>
<evidence type="ECO:0000256" key="7">
    <source>
        <dbReference type="ARBA" id="ARBA00022737"/>
    </source>
</evidence>
<dbReference type="GO" id="GO:0007156">
    <property type="term" value="P:homophilic cell adhesion via plasma membrane adhesion molecules"/>
    <property type="evidence" value="ECO:0007669"/>
    <property type="project" value="InterPro"/>
</dbReference>
<dbReference type="InterPro" id="IPR039808">
    <property type="entry name" value="Cadherin"/>
</dbReference>
<dbReference type="InterPro" id="IPR020894">
    <property type="entry name" value="Cadherin_CS"/>
</dbReference>
<comment type="subcellular location">
    <subcellularLocation>
        <location evidence="1">Cell membrane</location>
        <topology evidence="1">Single-pass type I membrane protein</topology>
    </subcellularLocation>
</comment>
<keyword evidence="13" id="KW-0325">Glycoprotein</keyword>
<evidence type="ECO:0000256" key="9">
    <source>
        <dbReference type="ARBA" id="ARBA00022889"/>
    </source>
</evidence>
<evidence type="ECO:0000256" key="5">
    <source>
        <dbReference type="ARBA" id="ARBA00022723"/>
    </source>
</evidence>
<proteinExistence type="predicted"/>
<evidence type="ECO:0000256" key="11">
    <source>
        <dbReference type="ARBA" id="ARBA00023136"/>
    </source>
</evidence>
<keyword evidence="5" id="KW-0479">Metal-binding</keyword>
<keyword evidence="17" id="KW-1185">Reference proteome</keyword>
<keyword evidence="10" id="KW-1133">Transmembrane helix</keyword>
<keyword evidence="2" id="KW-1003">Cell membrane</keyword>
<evidence type="ECO:0000256" key="8">
    <source>
        <dbReference type="ARBA" id="ARBA00022837"/>
    </source>
</evidence>
<dbReference type="InterPro" id="IPR002126">
    <property type="entry name" value="Cadherin-like_dom"/>
</dbReference>
<dbReference type="GO" id="GO:0016477">
    <property type="term" value="P:cell migration"/>
    <property type="evidence" value="ECO:0007669"/>
    <property type="project" value="TreeGrafter"/>
</dbReference>
<evidence type="ECO:0000256" key="1">
    <source>
        <dbReference type="ARBA" id="ARBA00004251"/>
    </source>
</evidence>
<accession>A0A8C5EUI2</accession>
<dbReference type="CDD" id="cd11304">
    <property type="entry name" value="Cadherin_repeat"/>
    <property type="match status" value="6"/>
</dbReference>
<dbReference type="GO" id="GO:0045296">
    <property type="term" value="F:cadherin binding"/>
    <property type="evidence" value="ECO:0007669"/>
    <property type="project" value="TreeGrafter"/>
</dbReference>
<dbReference type="Gene3D" id="2.60.40.60">
    <property type="entry name" value="Cadherins"/>
    <property type="match status" value="7"/>
</dbReference>
<evidence type="ECO:0000313" key="16">
    <source>
        <dbReference type="Ensembl" id="ENSGWIP00000024822.1"/>
    </source>
</evidence>
<keyword evidence="9" id="KW-0130">Cell adhesion</keyword>
<evidence type="ECO:0000256" key="2">
    <source>
        <dbReference type="ARBA" id="ARBA00022475"/>
    </source>
</evidence>
<dbReference type="Pfam" id="PF00028">
    <property type="entry name" value="Cadherin"/>
    <property type="match status" value="4"/>
</dbReference>
<feature type="domain" description="Cadherin" evidence="15">
    <location>
        <begin position="6"/>
        <end position="90"/>
    </location>
</feature>
<dbReference type="FunFam" id="2.60.40.60:FF:000080">
    <property type="entry name" value="FAT atypical cadherin 1"/>
    <property type="match status" value="1"/>
</dbReference>
<evidence type="ECO:0000256" key="10">
    <source>
        <dbReference type="ARBA" id="ARBA00022989"/>
    </source>
</evidence>
<dbReference type="PRINTS" id="PR00205">
    <property type="entry name" value="CADHERIN"/>
</dbReference>
<feature type="domain" description="Cadherin" evidence="15">
    <location>
        <begin position="91"/>
        <end position="192"/>
    </location>
</feature>
<protein>
    <recommendedName>
        <fullName evidence="15">Cadherin domain-containing protein</fullName>
    </recommendedName>
</protein>
<keyword evidence="8 14" id="KW-0106">Calcium</keyword>
<keyword evidence="4" id="KW-0812">Transmembrane</keyword>
<dbReference type="Proteomes" id="UP000694680">
    <property type="component" value="Chromosome 13"/>
</dbReference>
<keyword evidence="7" id="KW-0677">Repeat</keyword>
<reference evidence="16" key="1">
    <citation type="submission" date="2020-06" db="EMBL/GenBank/DDBJ databases">
        <authorList>
            <consortium name="Wellcome Sanger Institute Data Sharing"/>
        </authorList>
    </citation>
    <scope>NUCLEOTIDE SEQUENCE [LARGE SCALE GENOMIC DNA]</scope>
</reference>
<evidence type="ECO:0000256" key="3">
    <source>
        <dbReference type="ARBA" id="ARBA00022536"/>
    </source>
</evidence>
<feature type="domain" description="Cadherin" evidence="15">
    <location>
        <begin position="296"/>
        <end position="396"/>
    </location>
</feature>
<dbReference type="FunFam" id="2.60.40.60:FF:000024">
    <property type="entry name" value="FAT atypical cadherin 3"/>
    <property type="match status" value="1"/>
</dbReference>
<dbReference type="GO" id="GO:0008013">
    <property type="term" value="F:beta-catenin binding"/>
    <property type="evidence" value="ECO:0007669"/>
    <property type="project" value="TreeGrafter"/>
</dbReference>
<reference evidence="16" key="3">
    <citation type="submission" date="2025-09" db="UniProtKB">
        <authorList>
            <consortium name="Ensembl"/>
        </authorList>
    </citation>
    <scope>IDENTIFICATION</scope>
</reference>
<dbReference type="SUPFAM" id="SSF49313">
    <property type="entry name" value="Cadherin-like"/>
    <property type="match status" value="7"/>
</dbReference>
<name>A0A8C5EUI2_GOUWI</name>